<organism evidence="1 2">
    <name type="scientific">Corynebacterium qintianiae</name>
    <dbReference type="NCBI Taxonomy" id="2709392"/>
    <lineage>
        <taxon>Bacteria</taxon>
        <taxon>Bacillati</taxon>
        <taxon>Actinomycetota</taxon>
        <taxon>Actinomycetes</taxon>
        <taxon>Mycobacteriales</taxon>
        <taxon>Corynebacteriaceae</taxon>
        <taxon>Corynebacterium</taxon>
    </lineage>
</organism>
<sequence length="88" mass="9025">MAMNLSIDLDNGTFADLAALVEAARVAGVDKRAALKLDGTTLTLKVDAAAAVPTRTKPAARESGTAPLGDAAIRSVIDILSGRLEPPR</sequence>
<dbReference type="Proteomes" id="UP000594586">
    <property type="component" value="Chromosome"/>
</dbReference>
<protein>
    <submittedName>
        <fullName evidence="1">Uncharacterized protein</fullName>
    </submittedName>
</protein>
<proteinExistence type="predicted"/>
<dbReference type="EMBL" id="CP064955">
    <property type="protein sequence ID" value="QPK82735.1"/>
    <property type="molecule type" value="Genomic_DNA"/>
</dbReference>
<gene>
    <name evidence="1" type="ORF">G7Y29_07585</name>
</gene>
<keyword evidence="2" id="KW-1185">Reference proteome</keyword>
<reference evidence="1 2" key="1">
    <citation type="submission" date="2020-11" db="EMBL/GenBank/DDBJ databases">
        <title>Corynebacterium sp. MC1420.</title>
        <authorList>
            <person name="Zhou J."/>
        </authorList>
    </citation>
    <scope>NUCLEOTIDE SEQUENCE [LARGE SCALE GENOMIC DNA]</scope>
    <source>
        <strain evidence="1 2">MC1420</strain>
    </source>
</reference>
<accession>A0A7T0KM31</accession>
<evidence type="ECO:0000313" key="1">
    <source>
        <dbReference type="EMBL" id="QPK82735.1"/>
    </source>
</evidence>
<dbReference type="KEGG" id="cqn:G7Y29_07585"/>
<dbReference type="AlphaFoldDB" id="A0A7T0KM31"/>
<dbReference type="RefSeq" id="WP_165002693.1">
    <property type="nucleotide sequence ID" value="NZ_CP064955.1"/>
</dbReference>
<evidence type="ECO:0000313" key="2">
    <source>
        <dbReference type="Proteomes" id="UP000594586"/>
    </source>
</evidence>
<name>A0A7T0KM31_9CORY</name>